<evidence type="ECO:0000313" key="2">
    <source>
        <dbReference type="EMBL" id="KAK8775834.1"/>
    </source>
</evidence>
<accession>A0AAQ4EM03</accession>
<reference evidence="2 3" key="1">
    <citation type="journal article" date="2023" name="Arcadia Sci">
        <title>De novo assembly of a long-read Amblyomma americanum tick genome.</title>
        <authorList>
            <person name="Chou S."/>
            <person name="Poskanzer K.E."/>
            <person name="Rollins M."/>
            <person name="Thuy-Boun P.S."/>
        </authorList>
    </citation>
    <scope>NUCLEOTIDE SEQUENCE [LARGE SCALE GENOMIC DNA]</scope>
    <source>
        <strain evidence="2">F_SG_1</strain>
        <tissue evidence="2">Salivary glands</tissue>
    </source>
</reference>
<dbReference type="AlphaFoldDB" id="A0AAQ4EM03"/>
<name>A0AAQ4EM03_AMBAM</name>
<feature type="compositionally biased region" description="Basic and acidic residues" evidence="1">
    <location>
        <begin position="1"/>
        <end position="15"/>
    </location>
</feature>
<protein>
    <submittedName>
        <fullName evidence="2">Uncharacterized protein</fullName>
    </submittedName>
</protein>
<gene>
    <name evidence="2" type="ORF">V5799_030821</name>
</gene>
<evidence type="ECO:0000256" key="1">
    <source>
        <dbReference type="SAM" id="MobiDB-lite"/>
    </source>
</evidence>
<dbReference type="Proteomes" id="UP001321473">
    <property type="component" value="Unassembled WGS sequence"/>
</dbReference>
<comment type="caution">
    <text evidence="2">The sequence shown here is derived from an EMBL/GenBank/DDBJ whole genome shotgun (WGS) entry which is preliminary data.</text>
</comment>
<keyword evidence="3" id="KW-1185">Reference proteome</keyword>
<proteinExistence type="predicted"/>
<sequence length="90" mass="10279">MHSEERKCPGKEMRGGRRCRGPREPSPSEAIWKRLREASNKRDYRRVVFEAAHFRRQGGGGGCLTGRPRNERSARLPSWQALARSSSQSL</sequence>
<feature type="region of interest" description="Disordered" evidence="1">
    <location>
        <begin position="1"/>
        <end position="31"/>
    </location>
</feature>
<evidence type="ECO:0000313" key="3">
    <source>
        <dbReference type="Proteomes" id="UP001321473"/>
    </source>
</evidence>
<organism evidence="2 3">
    <name type="scientific">Amblyomma americanum</name>
    <name type="common">Lone star tick</name>
    <dbReference type="NCBI Taxonomy" id="6943"/>
    <lineage>
        <taxon>Eukaryota</taxon>
        <taxon>Metazoa</taxon>
        <taxon>Ecdysozoa</taxon>
        <taxon>Arthropoda</taxon>
        <taxon>Chelicerata</taxon>
        <taxon>Arachnida</taxon>
        <taxon>Acari</taxon>
        <taxon>Parasitiformes</taxon>
        <taxon>Ixodida</taxon>
        <taxon>Ixodoidea</taxon>
        <taxon>Ixodidae</taxon>
        <taxon>Amblyomminae</taxon>
        <taxon>Amblyomma</taxon>
    </lineage>
</organism>
<feature type="region of interest" description="Disordered" evidence="1">
    <location>
        <begin position="56"/>
        <end position="90"/>
    </location>
</feature>
<dbReference type="EMBL" id="JARKHS020013668">
    <property type="protein sequence ID" value="KAK8775834.1"/>
    <property type="molecule type" value="Genomic_DNA"/>
</dbReference>